<dbReference type="Proteomes" id="UP000008311">
    <property type="component" value="Unassembled WGS sequence"/>
</dbReference>
<gene>
    <name evidence="1" type="ORF">RCOM_1112830</name>
</gene>
<protein>
    <submittedName>
        <fullName evidence="1">Uncharacterized protein</fullName>
    </submittedName>
</protein>
<dbReference type="EMBL" id="EQ974303">
    <property type="protein sequence ID" value="EEF30643.1"/>
    <property type="molecule type" value="Genomic_DNA"/>
</dbReference>
<accession>B9T0F4</accession>
<organism evidence="1 2">
    <name type="scientific">Ricinus communis</name>
    <name type="common">Castor bean</name>
    <dbReference type="NCBI Taxonomy" id="3988"/>
    <lineage>
        <taxon>Eukaryota</taxon>
        <taxon>Viridiplantae</taxon>
        <taxon>Streptophyta</taxon>
        <taxon>Embryophyta</taxon>
        <taxon>Tracheophyta</taxon>
        <taxon>Spermatophyta</taxon>
        <taxon>Magnoliopsida</taxon>
        <taxon>eudicotyledons</taxon>
        <taxon>Gunneridae</taxon>
        <taxon>Pentapetalae</taxon>
        <taxon>rosids</taxon>
        <taxon>fabids</taxon>
        <taxon>Malpighiales</taxon>
        <taxon>Euphorbiaceae</taxon>
        <taxon>Acalyphoideae</taxon>
        <taxon>Acalypheae</taxon>
        <taxon>Ricinus</taxon>
    </lineage>
</organism>
<dbReference type="AlphaFoldDB" id="B9T0F4"/>
<dbReference type="InParanoid" id="B9T0F4"/>
<evidence type="ECO:0000313" key="2">
    <source>
        <dbReference type="Proteomes" id="UP000008311"/>
    </source>
</evidence>
<name>B9T0F4_RICCO</name>
<reference evidence="2" key="1">
    <citation type="journal article" date="2010" name="Nat. Biotechnol.">
        <title>Draft genome sequence of the oilseed species Ricinus communis.</title>
        <authorList>
            <person name="Chan A.P."/>
            <person name="Crabtree J."/>
            <person name="Zhao Q."/>
            <person name="Lorenzi H."/>
            <person name="Orvis J."/>
            <person name="Puiu D."/>
            <person name="Melake-Berhan A."/>
            <person name="Jones K.M."/>
            <person name="Redman J."/>
            <person name="Chen G."/>
            <person name="Cahoon E.B."/>
            <person name="Gedil M."/>
            <person name="Stanke M."/>
            <person name="Haas B.J."/>
            <person name="Wortman J.R."/>
            <person name="Fraser-Liggett C.M."/>
            <person name="Ravel J."/>
            <person name="Rabinowicz P.D."/>
        </authorList>
    </citation>
    <scope>NUCLEOTIDE SEQUENCE [LARGE SCALE GENOMIC DNA]</scope>
    <source>
        <strain evidence="2">cv. Hale</strain>
    </source>
</reference>
<evidence type="ECO:0000313" key="1">
    <source>
        <dbReference type="EMBL" id="EEF30643.1"/>
    </source>
</evidence>
<keyword evidence="2" id="KW-1185">Reference proteome</keyword>
<proteinExistence type="predicted"/>
<sequence length="121" mass="14330">MEEAKEEVVITIEFYHIVQHEEWHWMQRSRVQWLQAGDNVTNCYKLKIGEWSVDNRGGDTMKASLKFYKKLYKSNQLGKLPRGMNRTTVVMVLKVKHLEALTEFRPINCINYICKVVLKVK</sequence>